<keyword evidence="2" id="KW-0479">Metal-binding</keyword>
<keyword evidence="5" id="KW-0411">Iron-sulfur</keyword>
<dbReference type="EMBL" id="RKIK01000050">
    <property type="protein sequence ID" value="ROV59173.1"/>
    <property type="molecule type" value="Genomic_DNA"/>
</dbReference>
<sequence>MTEINPSRRALFERFRPTRVESPSGFIRPPQAREELQFLRMCDQCMRCSNACPSNAITQEHGYPVLSGNCDSCYLCVQACPTGALTHSALKAKVDYRCNPKLAQYCQSCSEVCRSKAISVQAGEAARINNELCSGCGDCLSACEFFAITLD</sequence>
<dbReference type="InterPro" id="IPR017896">
    <property type="entry name" value="4Fe4S_Fe-S-bd"/>
</dbReference>
<keyword evidence="1" id="KW-0004">4Fe-4S</keyword>
<evidence type="ECO:0000256" key="2">
    <source>
        <dbReference type="ARBA" id="ARBA00022723"/>
    </source>
</evidence>
<evidence type="ECO:0000256" key="4">
    <source>
        <dbReference type="ARBA" id="ARBA00023004"/>
    </source>
</evidence>
<dbReference type="SUPFAM" id="SSF54862">
    <property type="entry name" value="4Fe-4S ferredoxins"/>
    <property type="match status" value="1"/>
</dbReference>
<dbReference type="PANTHER" id="PTHR42859">
    <property type="entry name" value="OXIDOREDUCTASE"/>
    <property type="match status" value="1"/>
</dbReference>
<dbReference type="RefSeq" id="WP_123782712.1">
    <property type="nucleotide sequence ID" value="NZ_RKIK01000050.1"/>
</dbReference>
<feature type="domain" description="4Fe-4S ferredoxin-type" evidence="6">
    <location>
        <begin position="124"/>
        <end position="151"/>
    </location>
</feature>
<evidence type="ECO:0000259" key="6">
    <source>
        <dbReference type="PROSITE" id="PS51379"/>
    </source>
</evidence>
<dbReference type="PROSITE" id="PS00198">
    <property type="entry name" value="4FE4S_FER_1"/>
    <property type="match status" value="3"/>
</dbReference>
<feature type="domain" description="4Fe-4S ferredoxin-type" evidence="6">
    <location>
        <begin position="32"/>
        <end position="62"/>
    </location>
</feature>
<dbReference type="Proteomes" id="UP000278792">
    <property type="component" value="Unassembled WGS sequence"/>
</dbReference>
<feature type="domain" description="4Fe-4S ferredoxin-type" evidence="6">
    <location>
        <begin position="65"/>
        <end position="90"/>
    </location>
</feature>
<dbReference type="InterPro" id="IPR050294">
    <property type="entry name" value="RnfB_subfamily"/>
</dbReference>
<dbReference type="AlphaFoldDB" id="A0A3N3DXE7"/>
<evidence type="ECO:0000256" key="1">
    <source>
        <dbReference type="ARBA" id="ARBA00022485"/>
    </source>
</evidence>
<comment type="caution">
    <text evidence="7">The sequence shown here is derived from an EMBL/GenBank/DDBJ whole genome shotgun (WGS) entry which is preliminary data.</text>
</comment>
<protein>
    <submittedName>
        <fullName evidence="7">4Fe-4S dicluster domain-containing protein</fullName>
    </submittedName>
</protein>
<organism evidence="7 8">
    <name type="scientific">Vibrio ponticus</name>
    <dbReference type="NCBI Taxonomy" id="265668"/>
    <lineage>
        <taxon>Bacteria</taxon>
        <taxon>Pseudomonadati</taxon>
        <taxon>Pseudomonadota</taxon>
        <taxon>Gammaproteobacteria</taxon>
        <taxon>Vibrionales</taxon>
        <taxon>Vibrionaceae</taxon>
        <taxon>Vibrio</taxon>
    </lineage>
</organism>
<dbReference type="GO" id="GO:0051539">
    <property type="term" value="F:4 iron, 4 sulfur cluster binding"/>
    <property type="evidence" value="ECO:0007669"/>
    <property type="project" value="UniProtKB-KW"/>
</dbReference>
<dbReference type="Pfam" id="PF13187">
    <property type="entry name" value="Fer4_9"/>
    <property type="match status" value="1"/>
</dbReference>
<dbReference type="PROSITE" id="PS51379">
    <property type="entry name" value="4FE4S_FER_2"/>
    <property type="match status" value="3"/>
</dbReference>
<proteinExistence type="predicted"/>
<reference evidence="7 8" key="1">
    <citation type="submission" date="2018-11" db="EMBL/GenBank/DDBJ databases">
        <title>Vibrio ponticus strain CAIM 1751 pathogenic for the snapper Lutjanus guttatus.</title>
        <authorList>
            <person name="Soto-Rodriguez S."/>
            <person name="Lozano-Olvera R."/>
            <person name="Gomez-Gil B."/>
        </authorList>
    </citation>
    <scope>NUCLEOTIDE SEQUENCE [LARGE SCALE GENOMIC DNA]</scope>
    <source>
        <strain evidence="7 8">CAIM 1751</strain>
    </source>
</reference>
<evidence type="ECO:0000313" key="8">
    <source>
        <dbReference type="Proteomes" id="UP000278792"/>
    </source>
</evidence>
<evidence type="ECO:0000256" key="5">
    <source>
        <dbReference type="ARBA" id="ARBA00023014"/>
    </source>
</evidence>
<accession>A0A3N3DXE7</accession>
<evidence type="ECO:0000256" key="3">
    <source>
        <dbReference type="ARBA" id="ARBA00022737"/>
    </source>
</evidence>
<evidence type="ECO:0000313" key="7">
    <source>
        <dbReference type="EMBL" id="ROV59173.1"/>
    </source>
</evidence>
<keyword evidence="3" id="KW-0677">Repeat</keyword>
<gene>
    <name evidence="7" type="ORF">EGH82_15065</name>
</gene>
<dbReference type="GO" id="GO:0046872">
    <property type="term" value="F:metal ion binding"/>
    <property type="evidence" value="ECO:0007669"/>
    <property type="project" value="UniProtKB-KW"/>
</dbReference>
<dbReference type="Gene3D" id="3.30.70.20">
    <property type="match status" value="2"/>
</dbReference>
<name>A0A3N3DXE7_9VIBR</name>
<dbReference type="InterPro" id="IPR017900">
    <property type="entry name" value="4Fe4S_Fe_S_CS"/>
</dbReference>
<dbReference type="PANTHER" id="PTHR42859:SF17">
    <property type="entry name" value="ELECTRON TRANSPORT PROTEIN HYDN-RELATED"/>
    <property type="match status" value="1"/>
</dbReference>
<dbReference type="Pfam" id="PF00037">
    <property type="entry name" value="Fer4"/>
    <property type="match status" value="1"/>
</dbReference>
<keyword evidence="4" id="KW-0408">Iron</keyword>